<dbReference type="Pfam" id="PF00528">
    <property type="entry name" value="BPD_transp_1"/>
    <property type="match status" value="1"/>
</dbReference>
<evidence type="ECO:0000256" key="7">
    <source>
        <dbReference type="ARBA" id="ARBA00023136"/>
    </source>
</evidence>
<feature type="transmembrane region" description="Helical" evidence="9">
    <location>
        <begin position="191"/>
        <end position="212"/>
    </location>
</feature>
<dbReference type="RefSeq" id="WP_090205031.1">
    <property type="nucleotide sequence ID" value="NZ_FOFO01000008.1"/>
</dbReference>
<feature type="domain" description="ABC transmembrane type-1" evidence="10">
    <location>
        <begin position="67"/>
        <end position="270"/>
    </location>
</feature>
<evidence type="ECO:0000256" key="9">
    <source>
        <dbReference type="RuleBase" id="RU366001"/>
    </source>
</evidence>
<dbReference type="SUPFAM" id="SSF161098">
    <property type="entry name" value="MetI-like"/>
    <property type="match status" value="1"/>
</dbReference>
<dbReference type="EMBL" id="FOFO01000008">
    <property type="protein sequence ID" value="SEP85960.1"/>
    <property type="molecule type" value="Genomic_DNA"/>
</dbReference>
<dbReference type="PROSITE" id="PS50928">
    <property type="entry name" value="ABC_TM1"/>
    <property type="match status" value="1"/>
</dbReference>
<keyword evidence="12" id="KW-1185">Reference proteome</keyword>
<dbReference type="NCBIfam" id="TIGR02139">
    <property type="entry name" value="permease_CysT"/>
    <property type="match status" value="1"/>
</dbReference>
<name>A0A1H9BAA9_9GAMM</name>
<evidence type="ECO:0000256" key="5">
    <source>
        <dbReference type="ARBA" id="ARBA00022989"/>
    </source>
</evidence>
<comment type="similarity">
    <text evidence="9">Belongs to the binding-protein-dependent transport system permease family. CysTW subfamily.</text>
</comment>
<dbReference type="FunFam" id="1.10.3720.10:FF:000004">
    <property type="entry name" value="Sulfate transport system permease protein CysT"/>
    <property type="match status" value="1"/>
</dbReference>
<dbReference type="InterPro" id="IPR000515">
    <property type="entry name" value="MetI-like"/>
</dbReference>
<comment type="subcellular location">
    <subcellularLocation>
        <location evidence="1">Cell membrane</location>
        <topology evidence="1">Multi-pass membrane protein</topology>
    </subcellularLocation>
</comment>
<dbReference type="GO" id="GO:0005886">
    <property type="term" value="C:plasma membrane"/>
    <property type="evidence" value="ECO:0007669"/>
    <property type="project" value="UniProtKB-SubCell"/>
</dbReference>
<evidence type="ECO:0000313" key="12">
    <source>
        <dbReference type="Proteomes" id="UP000199496"/>
    </source>
</evidence>
<evidence type="ECO:0000313" key="11">
    <source>
        <dbReference type="EMBL" id="SEP85960.1"/>
    </source>
</evidence>
<dbReference type="InterPro" id="IPR005667">
    <property type="entry name" value="Sulph_transpt2"/>
</dbReference>
<dbReference type="CDD" id="cd06261">
    <property type="entry name" value="TM_PBP2"/>
    <property type="match status" value="1"/>
</dbReference>
<dbReference type="OrthoDB" id="9804629at2"/>
<evidence type="ECO:0000256" key="1">
    <source>
        <dbReference type="ARBA" id="ARBA00004651"/>
    </source>
</evidence>
<comment type="function">
    <text evidence="8">Part of the ABC transporter complex CysAWTP (TC 3.A.1.6.1) involved in sulfate/thiosulfate import. Probably responsible for the translocation of the substrate across the membrane.</text>
</comment>
<gene>
    <name evidence="11" type="ORF">SAMN05421693_10852</name>
</gene>
<dbReference type="InterPro" id="IPR011865">
    <property type="entry name" value="CysT_permease"/>
</dbReference>
<feature type="transmembrane region" description="Helical" evidence="9">
    <location>
        <begin position="219"/>
        <end position="242"/>
    </location>
</feature>
<keyword evidence="4 9" id="KW-0812">Transmembrane</keyword>
<evidence type="ECO:0000256" key="6">
    <source>
        <dbReference type="ARBA" id="ARBA00023032"/>
    </source>
</evidence>
<feature type="transmembrane region" description="Helical" evidence="9">
    <location>
        <begin position="144"/>
        <end position="163"/>
    </location>
</feature>
<dbReference type="Proteomes" id="UP000199496">
    <property type="component" value="Unassembled WGS sequence"/>
</dbReference>
<evidence type="ECO:0000256" key="2">
    <source>
        <dbReference type="ARBA" id="ARBA00011779"/>
    </source>
</evidence>
<evidence type="ECO:0000256" key="8">
    <source>
        <dbReference type="ARBA" id="ARBA00025323"/>
    </source>
</evidence>
<feature type="transmembrane region" description="Helical" evidence="9">
    <location>
        <begin position="111"/>
        <end position="132"/>
    </location>
</feature>
<evidence type="ECO:0000256" key="3">
    <source>
        <dbReference type="ARBA" id="ARBA00022448"/>
    </source>
</evidence>
<proteinExistence type="inferred from homology"/>
<keyword evidence="6 9" id="KW-0764">Sulfate transport</keyword>
<dbReference type="PANTHER" id="PTHR30406">
    <property type="entry name" value="SULFATE TRANSPORT SYSTEM PERMEASE PROTEIN"/>
    <property type="match status" value="1"/>
</dbReference>
<dbReference type="STRING" id="867345.SAMN05421693_10852"/>
<dbReference type="AlphaFoldDB" id="A0A1H9BAA9"/>
<dbReference type="InterPro" id="IPR035906">
    <property type="entry name" value="MetI-like_sf"/>
</dbReference>
<feature type="transmembrane region" description="Helical" evidence="9">
    <location>
        <begin position="20"/>
        <end position="44"/>
    </location>
</feature>
<feature type="transmembrane region" description="Helical" evidence="9">
    <location>
        <begin position="248"/>
        <end position="273"/>
    </location>
</feature>
<protein>
    <recommendedName>
        <fullName evidence="9">Sulfate transport system permease protein CysT</fullName>
    </recommendedName>
</protein>
<evidence type="ECO:0000256" key="4">
    <source>
        <dbReference type="ARBA" id="ARBA00022692"/>
    </source>
</evidence>
<organism evidence="11 12">
    <name type="scientific">Ectothiorhodospira magna</name>
    <dbReference type="NCBI Taxonomy" id="867345"/>
    <lineage>
        <taxon>Bacteria</taxon>
        <taxon>Pseudomonadati</taxon>
        <taxon>Pseudomonadota</taxon>
        <taxon>Gammaproteobacteria</taxon>
        <taxon>Chromatiales</taxon>
        <taxon>Ectothiorhodospiraceae</taxon>
        <taxon>Ectothiorhodospira</taxon>
    </lineage>
</organism>
<dbReference type="Gene3D" id="1.10.3720.10">
    <property type="entry name" value="MetI-like"/>
    <property type="match status" value="1"/>
</dbReference>
<comment type="subunit">
    <text evidence="2">The complex is composed of two ATP-binding proteins (CysA), two transmembrane proteins (CysT and CysW) and a solute-binding protein (CysP).</text>
</comment>
<reference evidence="11 12" key="1">
    <citation type="submission" date="2016-10" db="EMBL/GenBank/DDBJ databases">
        <authorList>
            <person name="de Groot N.N."/>
        </authorList>
    </citation>
    <scope>NUCLEOTIDE SEQUENCE [LARGE SCALE GENOMIC DNA]</scope>
    <source>
        <strain evidence="11 12">B7-7</strain>
    </source>
</reference>
<dbReference type="NCBIfam" id="TIGR00969">
    <property type="entry name" value="3a0106s02"/>
    <property type="match status" value="1"/>
</dbReference>
<feature type="transmembrane region" description="Helical" evidence="9">
    <location>
        <begin position="65"/>
        <end position="91"/>
    </location>
</feature>
<keyword evidence="3 9" id="KW-0813">Transport</keyword>
<comment type="function">
    <text evidence="9">Part of the ABC transporter complex (TC 3.A.1.6.1) involved in sulfate/thiosulfate import.</text>
</comment>
<sequence>MQLWTIRPRALRVKGVLPGFGLTMGTTLLFISLVVLLPLSALLIQAASLSPGEFWRIISSERAVATYKLTLSSALIASIFNVFFGLLLAWILTRYQFPGRSLLDAIVDLPFALPTAVAGLSLAFLFTSHGWIGQYLEPMGIQVAYTQLGIIAAMAFTSAPFVIRSVQPVLEDMEPELEEAAAILGASPWQIFQGIILPTIMPALLAGFSLALARSLGEFGAIIFIAGNMPFETEITALLIMIRLEEYNYAGAAAIASVVLAAALVMLLIINLLQGRIYRARSDS</sequence>
<accession>A0A1H9BAA9</accession>
<dbReference type="GO" id="GO:0015419">
    <property type="term" value="F:ABC-type sulfate transporter activity"/>
    <property type="evidence" value="ECO:0007669"/>
    <property type="project" value="UniProtKB-UniRule"/>
</dbReference>
<keyword evidence="7 9" id="KW-0472">Membrane</keyword>
<evidence type="ECO:0000259" key="10">
    <source>
        <dbReference type="PROSITE" id="PS50928"/>
    </source>
</evidence>
<dbReference type="PANTHER" id="PTHR30406:SF10">
    <property type="entry name" value="SULFATE TRANSPORT SYSTEM PERMEASE PROTEIN CYST"/>
    <property type="match status" value="1"/>
</dbReference>
<keyword evidence="5 9" id="KW-1133">Transmembrane helix</keyword>